<feature type="transmembrane region" description="Helical" evidence="3">
    <location>
        <begin position="95"/>
        <end position="112"/>
    </location>
</feature>
<dbReference type="InterPro" id="IPR029787">
    <property type="entry name" value="Nucleotide_cyclase"/>
</dbReference>
<dbReference type="EMBL" id="JADKBR010000005">
    <property type="protein sequence ID" value="MBK8890250.1"/>
    <property type="molecule type" value="Genomic_DNA"/>
</dbReference>
<name>A0A9D7LQL3_9RHOO</name>
<evidence type="ECO:0000313" key="6">
    <source>
        <dbReference type="Proteomes" id="UP000808146"/>
    </source>
</evidence>
<dbReference type="Gene3D" id="3.30.70.270">
    <property type="match status" value="1"/>
</dbReference>
<evidence type="ECO:0000313" key="5">
    <source>
        <dbReference type="EMBL" id="MBK8890250.1"/>
    </source>
</evidence>
<evidence type="ECO:0000256" key="2">
    <source>
        <dbReference type="ARBA" id="ARBA00034247"/>
    </source>
</evidence>
<dbReference type="InterPro" id="IPR050469">
    <property type="entry name" value="Diguanylate_Cyclase"/>
</dbReference>
<dbReference type="InterPro" id="IPR000160">
    <property type="entry name" value="GGDEF_dom"/>
</dbReference>
<gene>
    <name evidence="5" type="ORF">IPN75_07500</name>
</gene>
<dbReference type="Pfam" id="PF00990">
    <property type="entry name" value="GGDEF"/>
    <property type="match status" value="1"/>
</dbReference>
<evidence type="ECO:0000259" key="4">
    <source>
        <dbReference type="PROSITE" id="PS50887"/>
    </source>
</evidence>
<feature type="transmembrane region" description="Helical" evidence="3">
    <location>
        <begin position="119"/>
        <end position="136"/>
    </location>
</feature>
<dbReference type="InterPro" id="IPR043128">
    <property type="entry name" value="Rev_trsase/Diguanyl_cyclase"/>
</dbReference>
<dbReference type="SUPFAM" id="SSF55073">
    <property type="entry name" value="Nucleotide cyclase"/>
    <property type="match status" value="1"/>
</dbReference>
<feature type="transmembrane region" description="Helical" evidence="3">
    <location>
        <begin position="44"/>
        <end position="64"/>
    </location>
</feature>
<dbReference type="AlphaFoldDB" id="A0A9D7LQL3"/>
<dbReference type="EC" id="2.7.7.65" evidence="1"/>
<comment type="catalytic activity">
    <reaction evidence="2">
        <text>2 GTP = 3',3'-c-di-GMP + 2 diphosphate</text>
        <dbReference type="Rhea" id="RHEA:24898"/>
        <dbReference type="ChEBI" id="CHEBI:33019"/>
        <dbReference type="ChEBI" id="CHEBI:37565"/>
        <dbReference type="ChEBI" id="CHEBI:58805"/>
        <dbReference type="EC" id="2.7.7.65"/>
    </reaction>
</comment>
<feature type="transmembrane region" description="Helical" evidence="3">
    <location>
        <begin position="148"/>
        <end position="166"/>
    </location>
</feature>
<comment type="caution">
    <text evidence="5">The sequence shown here is derived from an EMBL/GenBank/DDBJ whole genome shotgun (WGS) entry which is preliminary data.</text>
</comment>
<dbReference type="GO" id="GO:0052621">
    <property type="term" value="F:diguanylate cyclase activity"/>
    <property type="evidence" value="ECO:0007669"/>
    <property type="project" value="UniProtKB-EC"/>
</dbReference>
<dbReference type="PROSITE" id="PS50887">
    <property type="entry name" value="GGDEF"/>
    <property type="match status" value="1"/>
</dbReference>
<proteinExistence type="predicted"/>
<dbReference type="CDD" id="cd01949">
    <property type="entry name" value="GGDEF"/>
    <property type="match status" value="1"/>
</dbReference>
<evidence type="ECO:0000256" key="3">
    <source>
        <dbReference type="SAM" id="Phobius"/>
    </source>
</evidence>
<sequence length="370" mass="40830">MTTHGTKPIDKQLQAHERAKLFCVVGIPTLLTFGVGALRTGNWVLVGLVMANAVIVSGCYLALVRGQTHFWAIRISVAAFAVLATYLVALSGEEHSFALWFFAFPVVAVMLLPPREGVVWAALCLAVATGVMILGGPETGTSTYSMAFGIRFVIVNILLTTCIYWFEITLHRYQEETSAQKSLIEAESARLRTEIARRTSLEGELRVLASIDPLTSLLNRRAFLERFSHELARSQRHGPDLTLLMLDLDHFKKINDQHGHPAGDLVLVHFAQSLRRCLRNVDIIGRIGGEEFAVVLVDTSPEMAQPVIDRLLEQTRGTPAILADGTVVHYTVSIGSTEVLRGDTMETAIQRADDGLYAAKNMGRDRHCQR</sequence>
<dbReference type="PANTHER" id="PTHR45138:SF9">
    <property type="entry name" value="DIGUANYLATE CYCLASE DGCM-RELATED"/>
    <property type="match status" value="1"/>
</dbReference>
<dbReference type="NCBIfam" id="TIGR00254">
    <property type="entry name" value="GGDEF"/>
    <property type="match status" value="1"/>
</dbReference>
<keyword evidence="3" id="KW-0812">Transmembrane</keyword>
<dbReference type="FunFam" id="3.30.70.270:FF:000001">
    <property type="entry name" value="Diguanylate cyclase domain protein"/>
    <property type="match status" value="1"/>
</dbReference>
<reference evidence="5" key="1">
    <citation type="submission" date="2020-10" db="EMBL/GenBank/DDBJ databases">
        <title>Connecting structure to function with the recovery of over 1000 high-quality activated sludge metagenome-assembled genomes encoding full-length rRNA genes using long-read sequencing.</title>
        <authorList>
            <person name="Singleton C.M."/>
            <person name="Petriglieri F."/>
            <person name="Kristensen J.M."/>
            <person name="Kirkegaard R.H."/>
            <person name="Michaelsen T.Y."/>
            <person name="Andersen M.H."/>
            <person name="Karst S.M."/>
            <person name="Dueholm M.S."/>
            <person name="Nielsen P.H."/>
            <person name="Albertsen M."/>
        </authorList>
    </citation>
    <scope>NUCLEOTIDE SEQUENCE</scope>
    <source>
        <strain evidence="5">OdNE_18-Q3-R46-58_BAT3C.305</strain>
    </source>
</reference>
<dbReference type="PANTHER" id="PTHR45138">
    <property type="entry name" value="REGULATORY COMPONENTS OF SENSORY TRANSDUCTION SYSTEM"/>
    <property type="match status" value="1"/>
</dbReference>
<keyword evidence="3" id="KW-1133">Transmembrane helix</keyword>
<protein>
    <recommendedName>
        <fullName evidence="1">diguanylate cyclase</fullName>
        <ecNumber evidence="1">2.7.7.65</ecNumber>
    </recommendedName>
</protein>
<feature type="domain" description="GGDEF" evidence="4">
    <location>
        <begin position="239"/>
        <end position="370"/>
    </location>
</feature>
<organism evidence="5 6">
    <name type="scientific">Candidatus Dechloromonas phosphorivorans</name>
    <dbReference type="NCBI Taxonomy" id="2899244"/>
    <lineage>
        <taxon>Bacteria</taxon>
        <taxon>Pseudomonadati</taxon>
        <taxon>Pseudomonadota</taxon>
        <taxon>Betaproteobacteria</taxon>
        <taxon>Rhodocyclales</taxon>
        <taxon>Azonexaceae</taxon>
        <taxon>Dechloromonas</taxon>
    </lineage>
</organism>
<dbReference type="SMART" id="SM00267">
    <property type="entry name" value="GGDEF"/>
    <property type="match status" value="1"/>
</dbReference>
<dbReference type="Proteomes" id="UP000808146">
    <property type="component" value="Unassembled WGS sequence"/>
</dbReference>
<keyword evidence="3" id="KW-0472">Membrane</keyword>
<feature type="transmembrane region" description="Helical" evidence="3">
    <location>
        <begin position="71"/>
        <end position="89"/>
    </location>
</feature>
<accession>A0A9D7LQL3</accession>
<evidence type="ECO:0000256" key="1">
    <source>
        <dbReference type="ARBA" id="ARBA00012528"/>
    </source>
</evidence>
<feature type="transmembrane region" description="Helical" evidence="3">
    <location>
        <begin position="21"/>
        <end position="38"/>
    </location>
</feature>